<dbReference type="SUPFAM" id="SSF143422">
    <property type="entry name" value="Transposase IS200-like"/>
    <property type="match status" value="1"/>
</dbReference>
<comment type="caution">
    <text evidence="2">The sequence shown here is derived from an EMBL/GenBank/DDBJ whole genome shotgun (WGS) entry which is preliminary data.</text>
</comment>
<gene>
    <name evidence="3" type="ORF">NNC68_05775</name>
    <name evidence="2" type="ORF">NND11_14140</name>
    <name evidence="4" type="ORF">ONT19_13205</name>
</gene>
<organism evidence="2 5">
    <name type="scientific">Segatella copri</name>
    <dbReference type="NCBI Taxonomy" id="165179"/>
    <lineage>
        <taxon>Bacteria</taxon>
        <taxon>Pseudomonadati</taxon>
        <taxon>Bacteroidota</taxon>
        <taxon>Bacteroidia</taxon>
        <taxon>Bacteroidales</taxon>
        <taxon>Prevotellaceae</taxon>
        <taxon>Segatella</taxon>
    </lineage>
</organism>
<dbReference type="Gene3D" id="3.30.70.1290">
    <property type="entry name" value="Transposase IS200-like"/>
    <property type="match status" value="1"/>
</dbReference>
<dbReference type="Pfam" id="PF01797">
    <property type="entry name" value="Y1_Tnp"/>
    <property type="match status" value="1"/>
</dbReference>
<proteinExistence type="predicted"/>
<dbReference type="RefSeq" id="WP_234564780.1">
    <property type="nucleotide sequence ID" value="NZ_JAJTTD010000025.1"/>
</dbReference>
<evidence type="ECO:0000313" key="2">
    <source>
        <dbReference type="EMBL" id="MCP9502665.1"/>
    </source>
</evidence>
<dbReference type="PANTHER" id="PTHR33360:SF2">
    <property type="entry name" value="TRANSPOSASE FOR INSERTION SEQUENCE ELEMENT IS200"/>
    <property type="match status" value="1"/>
</dbReference>
<dbReference type="GO" id="GO:0006313">
    <property type="term" value="P:DNA transposition"/>
    <property type="evidence" value="ECO:0007669"/>
    <property type="project" value="InterPro"/>
</dbReference>
<dbReference type="Proteomes" id="UP001209417">
    <property type="component" value="Unassembled WGS sequence"/>
</dbReference>
<dbReference type="AlphaFoldDB" id="A0AAP3BU63"/>
<sequence>MSPHALNQRSPAEGKGKGQKLLAQGNALGIMIYKPTPCKGKSFKIMAQSLSKIYIHLIFHIKSTSPQIRENDLERLHSYIGKLVKAAGCTEIKAGGIGDHVHVLFILSKDVTISEIVEEIKRNSSRWIKDLDPGYYHFFAWQGGYAAYSISQSVVDKTLQYIDNQKEHHTKHSFAEEYRAFLELYNVEYNEKFVFRD</sequence>
<dbReference type="GO" id="GO:0004803">
    <property type="term" value="F:transposase activity"/>
    <property type="evidence" value="ECO:0007669"/>
    <property type="project" value="InterPro"/>
</dbReference>
<dbReference type="SMART" id="SM01321">
    <property type="entry name" value="Y1_Tnp"/>
    <property type="match status" value="1"/>
</dbReference>
<dbReference type="EMBL" id="JAPDVG010000001">
    <property type="protein sequence ID" value="MCW4132521.1"/>
    <property type="molecule type" value="Genomic_DNA"/>
</dbReference>
<evidence type="ECO:0000259" key="1">
    <source>
        <dbReference type="SMART" id="SM01321"/>
    </source>
</evidence>
<dbReference type="Proteomes" id="UP001206014">
    <property type="component" value="Unassembled WGS sequence"/>
</dbReference>
<feature type="domain" description="Transposase IS200-like" evidence="1">
    <location>
        <begin position="50"/>
        <end position="165"/>
    </location>
</feature>
<dbReference type="InterPro" id="IPR002686">
    <property type="entry name" value="Transposase_17"/>
</dbReference>
<reference evidence="2" key="1">
    <citation type="submission" date="2022-07" db="EMBL/GenBank/DDBJ databases">
        <title>Prevotella copri.</title>
        <authorList>
            <person name="Yang C."/>
        </authorList>
    </citation>
    <scope>NUCLEOTIDE SEQUENCE</scope>
    <source>
        <strain evidence="3">HF1805</strain>
        <strain evidence="2">HF88</strain>
    </source>
</reference>
<reference evidence="4" key="2">
    <citation type="submission" date="2022-11" db="EMBL/GenBank/DDBJ databases">
        <title>Genomic repertoires linked with pathogenic potency of arthritogenic Prevotella copri isolated from the gut of rheumatoid arthritis patients.</title>
        <authorList>
            <person name="Nii T."/>
            <person name="Maeda Y."/>
            <person name="Motooka D."/>
            <person name="Naito M."/>
            <person name="Matsumoto Y."/>
            <person name="Ogawa T."/>
            <person name="Oguro-Igashira E."/>
            <person name="Kishikawa T."/>
            <person name="Yamashita M."/>
            <person name="Koizumi S."/>
            <person name="Kurakawa T."/>
            <person name="Okumura R."/>
            <person name="Kayama H."/>
            <person name="Murakami M."/>
            <person name="Sakaguchi T."/>
            <person name="Das B."/>
            <person name="Nakamura S."/>
            <person name="Okada Y."/>
            <person name="Kumanogoh A."/>
            <person name="Takeda K."/>
        </authorList>
    </citation>
    <scope>NUCLEOTIDE SEQUENCE</scope>
    <source>
        <strain evidence="4">H019-1</strain>
    </source>
</reference>
<evidence type="ECO:0000313" key="4">
    <source>
        <dbReference type="EMBL" id="MCW4132521.1"/>
    </source>
</evidence>
<evidence type="ECO:0000313" key="3">
    <source>
        <dbReference type="EMBL" id="MCP9548986.1"/>
    </source>
</evidence>
<dbReference type="EMBL" id="JANDWU010000007">
    <property type="protein sequence ID" value="MCP9548986.1"/>
    <property type="molecule type" value="Genomic_DNA"/>
</dbReference>
<dbReference type="GO" id="GO:0003677">
    <property type="term" value="F:DNA binding"/>
    <property type="evidence" value="ECO:0007669"/>
    <property type="project" value="InterPro"/>
</dbReference>
<dbReference type="InterPro" id="IPR036515">
    <property type="entry name" value="Transposase_17_sf"/>
</dbReference>
<dbReference type="Proteomes" id="UP001205506">
    <property type="component" value="Unassembled WGS sequence"/>
</dbReference>
<dbReference type="PANTHER" id="PTHR33360">
    <property type="entry name" value="TRANSPOSASE FOR INSERTION SEQUENCE ELEMENT IS200"/>
    <property type="match status" value="1"/>
</dbReference>
<evidence type="ECO:0000313" key="5">
    <source>
        <dbReference type="Proteomes" id="UP001206014"/>
    </source>
</evidence>
<dbReference type="EMBL" id="JANDXR010000023">
    <property type="protein sequence ID" value="MCP9502665.1"/>
    <property type="molecule type" value="Genomic_DNA"/>
</dbReference>
<protein>
    <submittedName>
        <fullName evidence="2">Transposase</fullName>
    </submittedName>
</protein>
<accession>A0AAP3BU63</accession>
<name>A0AAP3BU63_9BACT</name>